<dbReference type="Pfam" id="PF04577">
    <property type="entry name" value="Glyco_transf_61"/>
    <property type="match status" value="1"/>
</dbReference>
<comment type="caution">
    <text evidence="2">The sequence shown here is derived from an EMBL/GenBank/DDBJ whole genome shotgun (WGS) entry which is preliminary data.</text>
</comment>
<protein>
    <recommendedName>
        <fullName evidence="1">Glycosyltransferase 61 catalytic domain-containing protein</fullName>
    </recommendedName>
</protein>
<evidence type="ECO:0000313" key="3">
    <source>
        <dbReference type="Proteomes" id="UP001156614"/>
    </source>
</evidence>
<dbReference type="AlphaFoldDB" id="A0AAV5NFI5"/>
<dbReference type="GO" id="GO:0016757">
    <property type="term" value="F:glycosyltransferase activity"/>
    <property type="evidence" value="ECO:0007669"/>
    <property type="project" value="InterPro"/>
</dbReference>
<name>A0AAV5NFI5_9PROT</name>
<sequence>MLINCTKMYGHAALIEQNPPTRIIEGAIWLPRSRYRDAKGLYEPSGRVVTESLTFRGFPEPHTPLGRLYTLETGADLPKISRDFHYIHLGHVNRHYGHFLIGAVARLWNLSSGNRSRLRLVFDEDYTVEDMFAVPHIRILWDALGLKEENFVRFPHGAVFESIEVPGLAFEENSHIHRTYQDLMNWLGSVLVPTPVKQCPDRMIYFTKHHLQSGIRRIEQEEELTHHLAAYGVEIVAPENLTLVEQIRLWKEGGVFMGFSGSSLHTGIFHQKNRILSLCHTDEAPSNQVLIDKVTNSRSLYLHDPELLENGHGINGFRASVVCHNPRLLAQRIIQAAKML</sequence>
<dbReference type="InterPro" id="IPR049625">
    <property type="entry name" value="Glyco_transf_61_cat"/>
</dbReference>
<dbReference type="EMBL" id="BSNU01000003">
    <property type="protein sequence ID" value="GLQ63172.1"/>
    <property type="molecule type" value="Genomic_DNA"/>
</dbReference>
<dbReference type="RefSeq" id="WP_099211571.1">
    <property type="nucleotide sequence ID" value="NZ_BEWM01000002.1"/>
</dbReference>
<feature type="domain" description="Glycosyltransferase 61 catalytic" evidence="1">
    <location>
        <begin position="96"/>
        <end position="273"/>
    </location>
</feature>
<dbReference type="Proteomes" id="UP001156614">
    <property type="component" value="Unassembled WGS sequence"/>
</dbReference>
<gene>
    <name evidence="2" type="ORF">GCM10007867_20170</name>
</gene>
<evidence type="ECO:0000259" key="1">
    <source>
        <dbReference type="Pfam" id="PF04577"/>
    </source>
</evidence>
<evidence type="ECO:0000313" key="2">
    <source>
        <dbReference type="EMBL" id="GLQ63172.1"/>
    </source>
</evidence>
<keyword evidence="3" id="KW-1185">Reference proteome</keyword>
<organism evidence="2 3">
    <name type="scientific">Gluconobacter cerinus</name>
    <dbReference type="NCBI Taxonomy" id="38307"/>
    <lineage>
        <taxon>Bacteria</taxon>
        <taxon>Pseudomonadati</taxon>
        <taxon>Pseudomonadota</taxon>
        <taxon>Alphaproteobacteria</taxon>
        <taxon>Acetobacterales</taxon>
        <taxon>Acetobacteraceae</taxon>
        <taxon>Gluconobacter</taxon>
    </lineage>
</organism>
<reference evidence="3" key="1">
    <citation type="journal article" date="2019" name="Int. J. Syst. Evol. Microbiol.">
        <title>The Global Catalogue of Microorganisms (GCM) 10K type strain sequencing project: providing services to taxonomists for standard genome sequencing and annotation.</title>
        <authorList>
            <consortium name="The Broad Institute Genomics Platform"/>
            <consortium name="The Broad Institute Genome Sequencing Center for Infectious Disease"/>
            <person name="Wu L."/>
            <person name="Ma J."/>
        </authorList>
    </citation>
    <scope>NUCLEOTIDE SEQUENCE [LARGE SCALE GENOMIC DNA]</scope>
    <source>
        <strain evidence="3">NBRC 3267</strain>
    </source>
</reference>
<proteinExistence type="predicted"/>
<accession>A0AAV5NFI5</accession>